<keyword evidence="5 6" id="KW-0472">Membrane</keyword>
<keyword evidence="2" id="KW-0813">Transport</keyword>
<dbReference type="Proteomes" id="UP000606870">
    <property type="component" value="Unassembled WGS sequence"/>
</dbReference>
<protein>
    <submittedName>
        <fullName evidence="7">Amino acid permease</fullName>
    </submittedName>
</protein>
<organism evidence="7 8">
    <name type="scientific">Megasphaera hominis</name>
    <dbReference type="NCBI Taxonomy" id="159836"/>
    <lineage>
        <taxon>Bacteria</taxon>
        <taxon>Bacillati</taxon>
        <taxon>Bacillota</taxon>
        <taxon>Negativicutes</taxon>
        <taxon>Veillonellales</taxon>
        <taxon>Veillonellaceae</taxon>
        <taxon>Megasphaera</taxon>
    </lineage>
</organism>
<dbReference type="PANTHER" id="PTHR43243:SF4">
    <property type="entry name" value="CATIONIC AMINO ACID TRANSPORTER 4"/>
    <property type="match status" value="1"/>
</dbReference>
<feature type="transmembrane region" description="Helical" evidence="6">
    <location>
        <begin position="298"/>
        <end position="320"/>
    </location>
</feature>
<dbReference type="Gene3D" id="1.20.1740.10">
    <property type="entry name" value="Amino acid/polyamine transporter I"/>
    <property type="match status" value="1"/>
</dbReference>
<evidence type="ECO:0000256" key="6">
    <source>
        <dbReference type="SAM" id="Phobius"/>
    </source>
</evidence>
<keyword evidence="8" id="KW-1185">Reference proteome</keyword>
<name>A0ABR6VKP6_9FIRM</name>
<evidence type="ECO:0000256" key="4">
    <source>
        <dbReference type="ARBA" id="ARBA00022989"/>
    </source>
</evidence>
<evidence type="ECO:0000256" key="5">
    <source>
        <dbReference type="ARBA" id="ARBA00023136"/>
    </source>
</evidence>
<feature type="transmembrane region" description="Helical" evidence="6">
    <location>
        <begin position="210"/>
        <end position="232"/>
    </location>
</feature>
<dbReference type="Pfam" id="PF13520">
    <property type="entry name" value="AA_permease_2"/>
    <property type="match status" value="1"/>
</dbReference>
<feature type="transmembrane region" description="Helical" evidence="6">
    <location>
        <begin position="59"/>
        <end position="78"/>
    </location>
</feature>
<feature type="transmembrane region" description="Helical" evidence="6">
    <location>
        <begin position="404"/>
        <end position="424"/>
    </location>
</feature>
<reference evidence="7 8" key="1">
    <citation type="submission" date="2020-08" db="EMBL/GenBank/DDBJ databases">
        <authorList>
            <person name="Liu C."/>
            <person name="Sun Q."/>
        </authorList>
    </citation>
    <scope>NUCLEOTIDE SEQUENCE [LARGE SCALE GENOMIC DNA]</scope>
    <source>
        <strain evidence="7 8">NSJ-59</strain>
    </source>
</reference>
<feature type="transmembrane region" description="Helical" evidence="6">
    <location>
        <begin position="90"/>
        <end position="112"/>
    </location>
</feature>
<dbReference type="PIRSF" id="PIRSF006060">
    <property type="entry name" value="AA_transporter"/>
    <property type="match status" value="1"/>
</dbReference>
<feature type="transmembrane region" description="Helical" evidence="6">
    <location>
        <begin position="30"/>
        <end position="52"/>
    </location>
</feature>
<evidence type="ECO:0000313" key="7">
    <source>
        <dbReference type="EMBL" id="MBC3537815.1"/>
    </source>
</evidence>
<evidence type="ECO:0000256" key="3">
    <source>
        <dbReference type="ARBA" id="ARBA00022692"/>
    </source>
</evidence>
<dbReference type="InterPro" id="IPR002293">
    <property type="entry name" value="AA/rel_permease1"/>
</dbReference>
<sequence length="468" mass="49751">MSFFHTKSVAQLENDAASSSLTKNLTAFDLTFLGVGGIIGAGIFVLTGIAAARYAGPGLALSFVIAGVLCILVGLTYSEFASIIPASGSVYSYTFASLGEGMAFLCGWSLLLAYTVTGAAVAVGFSGYLAGMTASLGYVIPDYLLKTPAEGGLVNLPSIIIILLLCFVLIRGTKQSAKLNAILVVVTLSAIIAFVAIATPHADMANLNPFLPFGTSGVISGAAIVFFSYMGFDAVATSAEECKNPSRDLPIGIIASITICMTLYICMSLALTAAVNYTMLDTPEPVAYALRLLGWEKVANLIAVGAIAGIITTLIVYLFGQSRIFFAVSRDGMLPAKIGKIHPKYHTPYIVTTLGSILIAVISGFVPLMHIVELSNTGTLAVFFVNFIGIVVMRRKHPEIKRKFRCPLLYIIAPIGAIVCFYLIYELSTLTHALFAGWIVIGLIIYYVYGQKHSKVIEEAELAAQKKA</sequence>
<evidence type="ECO:0000256" key="2">
    <source>
        <dbReference type="ARBA" id="ARBA00022448"/>
    </source>
</evidence>
<dbReference type="RefSeq" id="WP_186504387.1">
    <property type="nucleotide sequence ID" value="NZ_JACOGK010000043.1"/>
</dbReference>
<feature type="transmembrane region" description="Helical" evidence="6">
    <location>
        <begin position="430"/>
        <end position="449"/>
    </location>
</feature>
<feature type="transmembrane region" description="Helical" evidence="6">
    <location>
        <begin position="253"/>
        <end position="278"/>
    </location>
</feature>
<evidence type="ECO:0000313" key="8">
    <source>
        <dbReference type="Proteomes" id="UP000606870"/>
    </source>
</evidence>
<feature type="transmembrane region" description="Helical" evidence="6">
    <location>
        <begin position="152"/>
        <end position="170"/>
    </location>
</feature>
<proteinExistence type="predicted"/>
<gene>
    <name evidence="7" type="ORF">H8J70_11250</name>
</gene>
<comment type="subcellular location">
    <subcellularLocation>
        <location evidence="1">Membrane</location>
        <topology evidence="1">Multi-pass membrane protein</topology>
    </subcellularLocation>
</comment>
<dbReference type="EMBL" id="JACOGK010000043">
    <property type="protein sequence ID" value="MBC3537815.1"/>
    <property type="molecule type" value="Genomic_DNA"/>
</dbReference>
<feature type="transmembrane region" description="Helical" evidence="6">
    <location>
        <begin position="349"/>
        <end position="368"/>
    </location>
</feature>
<feature type="transmembrane region" description="Helical" evidence="6">
    <location>
        <begin position="374"/>
        <end position="392"/>
    </location>
</feature>
<feature type="transmembrane region" description="Helical" evidence="6">
    <location>
        <begin position="119"/>
        <end position="140"/>
    </location>
</feature>
<evidence type="ECO:0000256" key="1">
    <source>
        <dbReference type="ARBA" id="ARBA00004141"/>
    </source>
</evidence>
<keyword evidence="3 6" id="KW-0812">Transmembrane</keyword>
<keyword evidence="4 6" id="KW-1133">Transmembrane helix</keyword>
<accession>A0ABR6VKP6</accession>
<feature type="transmembrane region" description="Helical" evidence="6">
    <location>
        <begin position="179"/>
        <end position="198"/>
    </location>
</feature>
<dbReference type="PANTHER" id="PTHR43243">
    <property type="entry name" value="INNER MEMBRANE TRANSPORTER YGJI-RELATED"/>
    <property type="match status" value="1"/>
</dbReference>
<comment type="caution">
    <text evidence="7">The sequence shown here is derived from an EMBL/GenBank/DDBJ whole genome shotgun (WGS) entry which is preliminary data.</text>
</comment>